<dbReference type="InterPro" id="IPR038678">
    <property type="entry name" value="Spondin_N_sf"/>
</dbReference>
<dbReference type="Gene3D" id="2.60.40.2130">
    <property type="entry name" value="F-spondin domain"/>
    <property type="match status" value="1"/>
</dbReference>
<name>A0A4Y3IML3_9VIBR</name>
<dbReference type="InterPro" id="IPR009465">
    <property type="entry name" value="Spondin_N"/>
</dbReference>
<dbReference type="AlphaFoldDB" id="A0A4Y3IML3"/>
<evidence type="ECO:0000313" key="2">
    <source>
        <dbReference type="EMBL" id="GEA60739.1"/>
    </source>
</evidence>
<dbReference type="Pfam" id="PF06468">
    <property type="entry name" value="Spond_N"/>
    <property type="match status" value="1"/>
</dbReference>
<keyword evidence="3" id="KW-1185">Reference proteome</keyword>
<gene>
    <name evidence="2" type="ORF">VCO01S_19320</name>
</gene>
<dbReference type="NCBIfam" id="NF038123">
    <property type="entry name" value="NF038123_dom"/>
    <property type="match status" value="1"/>
</dbReference>
<dbReference type="Proteomes" id="UP000318242">
    <property type="component" value="Unassembled WGS sequence"/>
</dbReference>
<proteinExistence type="predicted"/>
<comment type="caution">
    <text evidence="2">The sequence shown here is derived from an EMBL/GenBank/DDBJ whole genome shotgun (WGS) entry which is preliminary data.</text>
</comment>
<protein>
    <recommendedName>
        <fullName evidence="1">Spondin domain-containing protein</fullName>
    </recommendedName>
</protein>
<accession>A0A4Y3IML3</accession>
<reference evidence="2 3" key="1">
    <citation type="submission" date="2019-06" db="EMBL/GenBank/DDBJ databases">
        <title>Whole genome shotgun sequence of Vibrio comitans NBRC 102076.</title>
        <authorList>
            <person name="Hosoyama A."/>
            <person name="Uohara A."/>
            <person name="Ohji S."/>
            <person name="Ichikawa N."/>
        </authorList>
    </citation>
    <scope>NUCLEOTIDE SEQUENCE [LARGE SCALE GENOMIC DNA]</scope>
    <source>
        <strain evidence="2 3">NBRC 102076</strain>
    </source>
</reference>
<dbReference type="OrthoDB" id="5188840at2"/>
<sequence>MKNRILLAAFSIGVLAGCSDDDNDVAAISASDSSTQSYRYTLSVVNLTANQPMSPLVVLTHNSDYSLFEVGQSASVPLEQLAEAGSNGDLIALMDSNDNVEQGLSGNGLVMPGMSDEVTITIDPGFSGYVSVASMLVNTNDAFVGETGLSVQSLAVGDSFEMNMNVWDAGTELNDELASTIPGPAGGGEGFNAARNDDDVVTFHSGVISSDDGLVTSALLATHRFLNPGAKITITRIE</sequence>
<evidence type="ECO:0000313" key="3">
    <source>
        <dbReference type="Proteomes" id="UP000318242"/>
    </source>
</evidence>
<evidence type="ECO:0000259" key="1">
    <source>
        <dbReference type="Pfam" id="PF06468"/>
    </source>
</evidence>
<dbReference type="RefSeq" id="WP_141271144.1">
    <property type="nucleotide sequence ID" value="NZ_BJLH01000008.1"/>
</dbReference>
<dbReference type="PROSITE" id="PS51257">
    <property type="entry name" value="PROKAR_LIPOPROTEIN"/>
    <property type="match status" value="1"/>
</dbReference>
<feature type="domain" description="Spondin" evidence="1">
    <location>
        <begin position="53"/>
        <end position="172"/>
    </location>
</feature>
<organism evidence="2 3">
    <name type="scientific">Vibrio comitans NBRC 102076</name>
    <dbReference type="NCBI Taxonomy" id="1219078"/>
    <lineage>
        <taxon>Bacteria</taxon>
        <taxon>Pseudomonadati</taxon>
        <taxon>Pseudomonadota</taxon>
        <taxon>Gammaproteobacteria</taxon>
        <taxon>Vibrionales</taxon>
        <taxon>Vibrionaceae</taxon>
        <taxon>Vibrio</taxon>
    </lineage>
</organism>
<dbReference type="EMBL" id="BJLH01000008">
    <property type="protein sequence ID" value="GEA60739.1"/>
    <property type="molecule type" value="Genomic_DNA"/>
</dbReference>